<proteinExistence type="predicted"/>
<dbReference type="EMBL" id="VIGV01000110">
    <property type="protein sequence ID" value="TWS21023.1"/>
    <property type="molecule type" value="Genomic_DNA"/>
</dbReference>
<name>A0A5C5RF50_9ACTN</name>
<protein>
    <recommendedName>
        <fullName evidence="3">SRPBCC family protein</fullName>
    </recommendedName>
</protein>
<evidence type="ECO:0000313" key="1">
    <source>
        <dbReference type="EMBL" id="TWS21023.1"/>
    </source>
</evidence>
<dbReference type="InterPro" id="IPR023393">
    <property type="entry name" value="START-like_dom_sf"/>
</dbReference>
<organism evidence="1 2">
    <name type="scientific">Tsukamurella sputi</name>
    <dbReference type="NCBI Taxonomy" id="2591848"/>
    <lineage>
        <taxon>Bacteria</taxon>
        <taxon>Bacillati</taxon>
        <taxon>Actinomycetota</taxon>
        <taxon>Actinomycetes</taxon>
        <taxon>Mycobacteriales</taxon>
        <taxon>Tsukamurellaceae</taxon>
        <taxon>Tsukamurella</taxon>
    </lineage>
</organism>
<dbReference type="InterPro" id="IPR019587">
    <property type="entry name" value="Polyketide_cyclase/dehydratase"/>
</dbReference>
<reference evidence="1 2" key="2">
    <citation type="submission" date="2019-08" db="EMBL/GenBank/DDBJ databases">
        <title>Tsukamurella conjunctivitidis sp. nov., Tsukamurella assacharolytica sp. nov. and Tsukamurella sputae sp. nov. isolated from patients with conjunctivitis, bacteraemia (lymphoma) and respiratory infection (sputum) in Hong Kong.</title>
        <authorList>
            <person name="Fok K.M.N."/>
            <person name="Fong J.Y.H."/>
        </authorList>
    </citation>
    <scope>NUCLEOTIDE SEQUENCE [LARGE SCALE GENOMIC DNA]</scope>
    <source>
        <strain evidence="1 2">HKU70</strain>
    </source>
</reference>
<dbReference type="SUPFAM" id="SSF55961">
    <property type="entry name" value="Bet v1-like"/>
    <property type="match status" value="1"/>
</dbReference>
<comment type="caution">
    <text evidence="1">The sequence shown here is derived from an EMBL/GenBank/DDBJ whole genome shotgun (WGS) entry which is preliminary data.</text>
</comment>
<reference evidence="1 2" key="1">
    <citation type="submission" date="2019-06" db="EMBL/GenBank/DDBJ databases">
        <authorList>
            <person name="Teng J.L.L."/>
            <person name="Lee H.H."/>
            <person name="Lau S.K.P."/>
            <person name="Woo P.C.Y."/>
        </authorList>
    </citation>
    <scope>NUCLEOTIDE SEQUENCE [LARGE SCALE GENOMIC DNA]</scope>
    <source>
        <strain evidence="1 2">HKU70</strain>
    </source>
</reference>
<dbReference type="Proteomes" id="UP000319792">
    <property type="component" value="Unassembled WGS sequence"/>
</dbReference>
<dbReference type="Pfam" id="PF10604">
    <property type="entry name" value="Polyketide_cyc2"/>
    <property type="match status" value="1"/>
</dbReference>
<dbReference type="AlphaFoldDB" id="A0A5C5RF50"/>
<evidence type="ECO:0000313" key="2">
    <source>
        <dbReference type="Proteomes" id="UP000319792"/>
    </source>
</evidence>
<dbReference type="Gene3D" id="3.30.530.20">
    <property type="match status" value="1"/>
</dbReference>
<dbReference type="RefSeq" id="WP_146437839.1">
    <property type="nucleotide sequence ID" value="NZ_VIGV01000110.1"/>
</dbReference>
<evidence type="ECO:0008006" key="3">
    <source>
        <dbReference type="Google" id="ProtNLM"/>
    </source>
</evidence>
<accession>A0A5C5RF50</accession>
<keyword evidence="2" id="KW-1185">Reference proteome</keyword>
<sequence>TMRFTPQRVTSDMFDARSRSSGFYETEFELPVAPDVFWAELHQERPQRWFSLARSTRWVSQRRDCTGATREVTMAPGAGVHEEFFVWEKPDARMGRGQAAFSVTSATVPGIRRLGERITVSAAPGGCRVRWEFVVAVAAPAIMTRAAMPFIVGRLVRDTRAHFDQLNTPT</sequence>
<feature type="non-terminal residue" evidence="1">
    <location>
        <position position="1"/>
    </location>
</feature>
<gene>
    <name evidence="1" type="ORF">FK268_23390</name>
</gene>